<dbReference type="PANTHER" id="PTHR30455">
    <property type="entry name" value="TRANSCRIPTIONAL REPRESSOR NRDR"/>
    <property type="match status" value="1"/>
</dbReference>
<keyword evidence="5 8" id="KW-0805">Transcription regulation</keyword>
<evidence type="ECO:0000256" key="2">
    <source>
        <dbReference type="ARBA" id="ARBA00022741"/>
    </source>
</evidence>
<keyword evidence="4 8" id="KW-0067">ATP-binding</keyword>
<evidence type="ECO:0000256" key="7">
    <source>
        <dbReference type="ARBA" id="ARBA00023163"/>
    </source>
</evidence>
<accession>A0A9D1J7K8</accession>
<dbReference type="PANTHER" id="PTHR30455:SF2">
    <property type="entry name" value="TRANSCRIPTIONAL REPRESSOR NRDR"/>
    <property type="match status" value="1"/>
</dbReference>
<sequence length="165" mass="19142">MKCMYCGCEDSKVIDSRSTDDGKSIRRRRECTNCGRRFTTFETIESVPFLVVKKDGTRQSYDREKLKKGIIRACEKRPISMAQIDSAVDRIEKTLYNSLEQEVTSLKIGELVMQELKDIDEVAYIRFAAVYYEFQDCEAFFMELVKIRNKKKTTAKKASAKSNEK</sequence>
<dbReference type="GO" id="GO:0045892">
    <property type="term" value="P:negative regulation of DNA-templated transcription"/>
    <property type="evidence" value="ECO:0007669"/>
    <property type="project" value="UniProtKB-UniRule"/>
</dbReference>
<dbReference type="HAMAP" id="MF_00440">
    <property type="entry name" value="NrdR"/>
    <property type="match status" value="1"/>
</dbReference>
<evidence type="ECO:0000256" key="8">
    <source>
        <dbReference type="HAMAP-Rule" id="MF_00440"/>
    </source>
</evidence>
<keyword evidence="6 8" id="KW-0238">DNA-binding</keyword>
<keyword evidence="3 8" id="KW-0863">Zinc-finger</keyword>
<comment type="similarity">
    <text evidence="8">Belongs to the NrdR family.</text>
</comment>
<dbReference type="InterPro" id="IPR003796">
    <property type="entry name" value="RNR_NrdR-like"/>
</dbReference>
<dbReference type="GO" id="GO:0008270">
    <property type="term" value="F:zinc ion binding"/>
    <property type="evidence" value="ECO:0007669"/>
    <property type="project" value="UniProtKB-UniRule"/>
</dbReference>
<dbReference type="Pfam" id="PF22811">
    <property type="entry name" value="Zn_ribbon_NrdR"/>
    <property type="match status" value="1"/>
</dbReference>
<keyword evidence="7 8" id="KW-0804">Transcription</keyword>
<evidence type="ECO:0000256" key="3">
    <source>
        <dbReference type="ARBA" id="ARBA00022771"/>
    </source>
</evidence>
<keyword evidence="8" id="KW-0862">Zinc</keyword>
<proteinExistence type="inferred from homology"/>
<comment type="function">
    <text evidence="8">Negatively regulates transcription of bacterial ribonucleotide reductase nrd genes and operons by binding to NrdR-boxes.</text>
</comment>
<comment type="cofactor">
    <cofactor evidence="8">
        <name>Zn(2+)</name>
        <dbReference type="ChEBI" id="CHEBI:29105"/>
    </cofactor>
    <text evidence="8">Binds 1 zinc ion.</text>
</comment>
<protein>
    <recommendedName>
        <fullName evidence="8">Transcriptional repressor NrdR</fullName>
    </recommendedName>
</protein>
<evidence type="ECO:0000256" key="6">
    <source>
        <dbReference type="ARBA" id="ARBA00023125"/>
    </source>
</evidence>
<dbReference type="Pfam" id="PF03477">
    <property type="entry name" value="ATP-cone"/>
    <property type="match status" value="1"/>
</dbReference>
<dbReference type="GO" id="GO:0005524">
    <property type="term" value="F:ATP binding"/>
    <property type="evidence" value="ECO:0007669"/>
    <property type="project" value="UniProtKB-UniRule"/>
</dbReference>
<name>A0A9D1J7K8_9BACT</name>
<evidence type="ECO:0000259" key="9">
    <source>
        <dbReference type="PROSITE" id="PS51161"/>
    </source>
</evidence>
<dbReference type="InterPro" id="IPR005144">
    <property type="entry name" value="ATP-cone_dom"/>
</dbReference>
<organism evidence="10 11">
    <name type="scientific">Candidatus Fimimonas gallinarum</name>
    <dbReference type="NCBI Taxonomy" id="2840821"/>
    <lineage>
        <taxon>Bacteria</taxon>
        <taxon>Pseudomonadati</taxon>
        <taxon>Myxococcota</taxon>
        <taxon>Myxococcia</taxon>
        <taxon>Myxococcales</taxon>
        <taxon>Cystobacterineae</taxon>
        <taxon>Myxococcaceae</taxon>
        <taxon>Myxococcaceae incertae sedis</taxon>
        <taxon>Candidatus Fimimonas</taxon>
    </lineage>
</organism>
<dbReference type="AlphaFoldDB" id="A0A9D1J7K8"/>
<dbReference type="EMBL" id="DVHL01000018">
    <property type="protein sequence ID" value="HIR65734.1"/>
    <property type="molecule type" value="Genomic_DNA"/>
</dbReference>
<evidence type="ECO:0000313" key="11">
    <source>
        <dbReference type="Proteomes" id="UP000824200"/>
    </source>
</evidence>
<comment type="caution">
    <text evidence="10">The sequence shown here is derived from an EMBL/GenBank/DDBJ whole genome shotgun (WGS) entry which is preliminary data.</text>
</comment>
<keyword evidence="8" id="KW-0479">Metal-binding</keyword>
<keyword evidence="2 8" id="KW-0547">Nucleotide-binding</keyword>
<evidence type="ECO:0000256" key="1">
    <source>
        <dbReference type="ARBA" id="ARBA00022491"/>
    </source>
</evidence>
<keyword evidence="1 8" id="KW-0678">Repressor</keyword>
<evidence type="ECO:0000256" key="4">
    <source>
        <dbReference type="ARBA" id="ARBA00022840"/>
    </source>
</evidence>
<dbReference type="NCBIfam" id="TIGR00244">
    <property type="entry name" value="transcriptional regulator NrdR"/>
    <property type="match status" value="1"/>
</dbReference>
<evidence type="ECO:0000313" key="10">
    <source>
        <dbReference type="EMBL" id="HIR65734.1"/>
    </source>
</evidence>
<feature type="domain" description="ATP-cone" evidence="9">
    <location>
        <begin position="49"/>
        <end position="139"/>
    </location>
</feature>
<gene>
    <name evidence="8 10" type="primary">nrdR</name>
    <name evidence="10" type="ORF">IAC95_02440</name>
</gene>
<evidence type="ECO:0000256" key="5">
    <source>
        <dbReference type="ARBA" id="ARBA00023015"/>
    </source>
</evidence>
<dbReference type="InterPro" id="IPR055173">
    <property type="entry name" value="NrdR-like_N"/>
</dbReference>
<dbReference type="GO" id="GO:0003677">
    <property type="term" value="F:DNA binding"/>
    <property type="evidence" value="ECO:0007669"/>
    <property type="project" value="UniProtKB-KW"/>
</dbReference>
<reference evidence="10" key="2">
    <citation type="journal article" date="2021" name="PeerJ">
        <title>Extensive microbial diversity within the chicken gut microbiome revealed by metagenomics and culture.</title>
        <authorList>
            <person name="Gilroy R."/>
            <person name="Ravi A."/>
            <person name="Getino M."/>
            <person name="Pursley I."/>
            <person name="Horton D.L."/>
            <person name="Alikhan N.F."/>
            <person name="Baker D."/>
            <person name="Gharbi K."/>
            <person name="Hall N."/>
            <person name="Watson M."/>
            <person name="Adriaenssens E.M."/>
            <person name="Foster-Nyarko E."/>
            <person name="Jarju S."/>
            <person name="Secka A."/>
            <person name="Antonio M."/>
            <person name="Oren A."/>
            <person name="Chaudhuri R.R."/>
            <person name="La Ragione R."/>
            <person name="Hildebrand F."/>
            <person name="Pallen M.J."/>
        </authorList>
    </citation>
    <scope>NUCLEOTIDE SEQUENCE</scope>
    <source>
        <strain evidence="10">CHK121-14286</strain>
    </source>
</reference>
<dbReference type="PROSITE" id="PS51161">
    <property type="entry name" value="ATP_CONE"/>
    <property type="match status" value="1"/>
</dbReference>
<dbReference type="Proteomes" id="UP000824200">
    <property type="component" value="Unassembled WGS sequence"/>
</dbReference>
<reference evidence="10" key="1">
    <citation type="submission" date="2020-10" db="EMBL/GenBank/DDBJ databases">
        <authorList>
            <person name="Gilroy R."/>
        </authorList>
    </citation>
    <scope>NUCLEOTIDE SEQUENCE</scope>
    <source>
        <strain evidence="10">CHK121-14286</strain>
    </source>
</reference>
<feature type="zinc finger region" evidence="8">
    <location>
        <begin position="3"/>
        <end position="34"/>
    </location>
</feature>